<evidence type="ECO:0000313" key="2">
    <source>
        <dbReference type="EMBL" id="GFH49230.1"/>
    </source>
</evidence>
<dbReference type="EMBL" id="BLLK01000036">
    <property type="protein sequence ID" value="GFH49230.1"/>
    <property type="molecule type" value="Genomic_DNA"/>
</dbReference>
<dbReference type="Proteomes" id="UP001054902">
    <property type="component" value="Unassembled WGS sequence"/>
</dbReference>
<evidence type="ECO:0000256" key="1">
    <source>
        <dbReference type="SAM" id="MobiDB-lite"/>
    </source>
</evidence>
<dbReference type="AlphaFoldDB" id="A0AAD3CQY9"/>
<comment type="caution">
    <text evidence="2">The sequence shown here is derived from an EMBL/GenBank/DDBJ whole genome shotgun (WGS) entry which is preliminary data.</text>
</comment>
<gene>
    <name evidence="2" type="ORF">CTEN210_05706</name>
</gene>
<sequence length="200" mass="20590">MVLGSPSSPDDDDDDAPTSTPNNLSPTSEPNSSPNSSPTSGPAGNTPTSGPASGNTPTSGPASGNTPTSGPAGNSPSLPTSGPNSNPSGNSPTTGPSTSACTDSPLRMKIVINGRNRRRGCSWAARLNTQERCNIATVASHCPITCANYSGNCNVDSQARFKTQKPDGQNIMRSCDPWVKNNPNYRCTFPGVMKTCRSTC</sequence>
<protein>
    <submittedName>
        <fullName evidence="2">Uncharacterized protein</fullName>
    </submittedName>
</protein>
<feature type="region of interest" description="Disordered" evidence="1">
    <location>
        <begin position="1"/>
        <end position="106"/>
    </location>
</feature>
<reference evidence="2 3" key="1">
    <citation type="journal article" date="2021" name="Sci. Rep.">
        <title>The genome of the diatom Chaetoceros tenuissimus carries an ancient integrated fragment of an extant virus.</title>
        <authorList>
            <person name="Hongo Y."/>
            <person name="Kimura K."/>
            <person name="Takaki Y."/>
            <person name="Yoshida Y."/>
            <person name="Baba S."/>
            <person name="Kobayashi G."/>
            <person name="Nagasaki K."/>
            <person name="Hano T."/>
            <person name="Tomaru Y."/>
        </authorList>
    </citation>
    <scope>NUCLEOTIDE SEQUENCE [LARGE SCALE GENOMIC DNA]</scope>
    <source>
        <strain evidence="2 3">NIES-3715</strain>
    </source>
</reference>
<accession>A0AAD3CQY9</accession>
<keyword evidence="3" id="KW-1185">Reference proteome</keyword>
<proteinExistence type="predicted"/>
<evidence type="ECO:0000313" key="3">
    <source>
        <dbReference type="Proteomes" id="UP001054902"/>
    </source>
</evidence>
<feature type="compositionally biased region" description="Polar residues" evidence="1">
    <location>
        <begin position="42"/>
        <end position="72"/>
    </location>
</feature>
<name>A0AAD3CQY9_9STRA</name>
<organism evidence="2 3">
    <name type="scientific">Chaetoceros tenuissimus</name>
    <dbReference type="NCBI Taxonomy" id="426638"/>
    <lineage>
        <taxon>Eukaryota</taxon>
        <taxon>Sar</taxon>
        <taxon>Stramenopiles</taxon>
        <taxon>Ochrophyta</taxon>
        <taxon>Bacillariophyta</taxon>
        <taxon>Coscinodiscophyceae</taxon>
        <taxon>Chaetocerotophycidae</taxon>
        <taxon>Chaetocerotales</taxon>
        <taxon>Chaetocerotaceae</taxon>
        <taxon>Chaetoceros</taxon>
    </lineage>
</organism>
<feature type="compositionally biased region" description="Low complexity" evidence="1">
    <location>
        <begin position="17"/>
        <end position="40"/>
    </location>
</feature>
<feature type="compositionally biased region" description="Low complexity" evidence="1">
    <location>
        <begin position="73"/>
        <end position="99"/>
    </location>
</feature>